<dbReference type="PANTHER" id="PTHR47670:SF1">
    <property type="entry name" value="ADENYLYLSULFATASE HINT3"/>
    <property type="match status" value="1"/>
</dbReference>
<evidence type="ECO:0000313" key="8">
    <source>
        <dbReference type="RefSeq" id="XP_031405860.1"/>
    </source>
</evidence>
<evidence type="ECO:0000256" key="4">
    <source>
        <dbReference type="SAM" id="MobiDB-lite"/>
    </source>
</evidence>
<evidence type="ECO:0000313" key="6">
    <source>
        <dbReference type="Proteomes" id="UP000515151"/>
    </source>
</evidence>
<dbReference type="RefSeq" id="XP_031405860.1">
    <property type="nucleotide sequence ID" value="XM_031550000.1"/>
</dbReference>
<dbReference type="AlphaFoldDB" id="A0A6P8EGD3"/>
<dbReference type="GO" id="GO:0047627">
    <property type="term" value="F:adenylylsulfatase activity"/>
    <property type="evidence" value="ECO:0007669"/>
    <property type="project" value="TreeGrafter"/>
</dbReference>
<dbReference type="Pfam" id="PF01230">
    <property type="entry name" value="HIT"/>
    <property type="match status" value="1"/>
</dbReference>
<evidence type="ECO:0000259" key="5">
    <source>
        <dbReference type="PROSITE" id="PS51084"/>
    </source>
</evidence>
<protein>
    <submittedName>
        <fullName evidence="7 8">Adenylylsulfatase HINT3</fullName>
    </submittedName>
</protein>
<dbReference type="Gene3D" id="3.30.428.10">
    <property type="entry name" value="HIT-like"/>
    <property type="match status" value="1"/>
</dbReference>
<feature type="active site" description="Tele-AMP-histidine intermediate" evidence="1">
    <location>
        <position position="152"/>
    </location>
</feature>
<evidence type="ECO:0000256" key="2">
    <source>
        <dbReference type="PIRSR" id="PIRSR601310-3"/>
    </source>
</evidence>
<evidence type="ECO:0000256" key="1">
    <source>
        <dbReference type="PIRSR" id="PIRSR601310-1"/>
    </source>
</evidence>
<dbReference type="InterPro" id="IPR001310">
    <property type="entry name" value="Histidine_triad_HIT"/>
</dbReference>
<keyword evidence="6" id="KW-1185">Reference proteome</keyword>
<dbReference type="OrthoDB" id="672793at2759"/>
<proteinExistence type="predicted"/>
<dbReference type="PROSITE" id="PS51084">
    <property type="entry name" value="HIT_2"/>
    <property type="match status" value="1"/>
</dbReference>
<dbReference type="SUPFAM" id="SSF54197">
    <property type="entry name" value="HIT-like"/>
    <property type="match status" value="1"/>
</dbReference>
<dbReference type="InterPro" id="IPR019808">
    <property type="entry name" value="Histidine_triad_CS"/>
</dbReference>
<dbReference type="Proteomes" id="UP000515151">
    <property type="component" value="Chromosome 7"/>
</dbReference>
<dbReference type="GO" id="GO:0006790">
    <property type="term" value="P:sulfur compound metabolic process"/>
    <property type="evidence" value="ECO:0007669"/>
    <property type="project" value="TreeGrafter"/>
</dbReference>
<reference evidence="7 8" key="2">
    <citation type="submission" date="2025-04" db="UniProtKB">
        <authorList>
            <consortium name="RefSeq"/>
        </authorList>
    </citation>
    <scope>IDENTIFICATION</scope>
    <source>
        <tissue evidence="7 8">Leaf</tissue>
    </source>
</reference>
<dbReference type="InterPro" id="IPR036265">
    <property type="entry name" value="HIT-like_sf"/>
</dbReference>
<dbReference type="PANTHER" id="PTHR47670">
    <property type="entry name" value="ADENYLYLSULFATASE HINT3"/>
    <property type="match status" value="1"/>
</dbReference>
<evidence type="ECO:0000256" key="3">
    <source>
        <dbReference type="PROSITE-ProRule" id="PRU00464"/>
    </source>
</evidence>
<dbReference type="CDD" id="cd01277">
    <property type="entry name" value="HINT_subgroup"/>
    <property type="match status" value="1"/>
</dbReference>
<name>A0A6P8EGD3_PUNGR</name>
<feature type="short sequence motif" description="Histidine triad motif" evidence="2 3">
    <location>
        <begin position="150"/>
        <end position="154"/>
    </location>
</feature>
<organism evidence="6 8">
    <name type="scientific">Punica granatum</name>
    <name type="common">Pomegranate</name>
    <dbReference type="NCBI Taxonomy" id="22663"/>
    <lineage>
        <taxon>Eukaryota</taxon>
        <taxon>Viridiplantae</taxon>
        <taxon>Streptophyta</taxon>
        <taxon>Embryophyta</taxon>
        <taxon>Tracheophyta</taxon>
        <taxon>Spermatophyta</taxon>
        <taxon>Magnoliopsida</taxon>
        <taxon>eudicotyledons</taxon>
        <taxon>Gunneridae</taxon>
        <taxon>Pentapetalae</taxon>
        <taxon>rosids</taxon>
        <taxon>malvids</taxon>
        <taxon>Myrtales</taxon>
        <taxon>Lythraceae</taxon>
        <taxon>Punica</taxon>
    </lineage>
</organism>
<feature type="domain" description="HIT" evidence="5">
    <location>
        <begin position="58"/>
        <end position="165"/>
    </location>
</feature>
<accession>A0A6P8EGD3</accession>
<dbReference type="PROSITE" id="PS00892">
    <property type="entry name" value="HIT_1"/>
    <property type="match status" value="1"/>
</dbReference>
<dbReference type="InterPro" id="IPR011146">
    <property type="entry name" value="HIT-like"/>
</dbReference>
<gene>
    <name evidence="7 8" type="primary">LOC116214614</name>
</gene>
<reference evidence="6" key="1">
    <citation type="journal article" date="2020" name="Plant Biotechnol. J.">
        <title>The pomegranate (Punica granatum L.) draft genome dissects genetic divergence between soft- and hard-seeded cultivars.</title>
        <authorList>
            <person name="Luo X."/>
            <person name="Li H."/>
            <person name="Wu Z."/>
            <person name="Yao W."/>
            <person name="Zhao P."/>
            <person name="Cao D."/>
            <person name="Yu H."/>
            <person name="Li K."/>
            <person name="Poudel K."/>
            <person name="Zhao D."/>
            <person name="Zhang F."/>
            <person name="Xia X."/>
            <person name="Chen L."/>
            <person name="Wang Q."/>
            <person name="Jing D."/>
            <person name="Cao S."/>
        </authorList>
    </citation>
    <scope>NUCLEOTIDE SEQUENCE [LARGE SCALE GENOMIC DNA]</scope>
</reference>
<dbReference type="PRINTS" id="PR00332">
    <property type="entry name" value="HISTRIAD"/>
</dbReference>
<feature type="region of interest" description="Disordered" evidence="4">
    <location>
        <begin position="194"/>
        <end position="227"/>
    </location>
</feature>
<dbReference type="InterPro" id="IPR039384">
    <property type="entry name" value="HINT"/>
</dbReference>
<dbReference type="GO" id="GO:0009150">
    <property type="term" value="P:purine ribonucleotide metabolic process"/>
    <property type="evidence" value="ECO:0007669"/>
    <property type="project" value="TreeGrafter"/>
</dbReference>
<sequence length="227" mass="25032">MEYRRRLAIISNHLRPPVALPCSSSGLTPLAASNCSFDNDEEPRLNDGEKRNSKRDCVFCKIIRGESPAFRLYEDDKCLCILDSKPLTPGHCLIIPKSHYSSLEATPPSVVAAMCSKAPFIGSAVMRATSCDSFNLLVNNGAAAGQVIFHTHIHIIPRKTSDCLWTSESLRRRQLNFDPEAYQLAERVREEMSLSNASEESKGIGPLGCTRPARRAEPYGIRANSAP</sequence>
<dbReference type="RefSeq" id="XP_031405859.1">
    <property type="nucleotide sequence ID" value="XM_031549999.1"/>
</dbReference>
<evidence type="ECO:0000313" key="7">
    <source>
        <dbReference type="RefSeq" id="XP_031405859.1"/>
    </source>
</evidence>
<dbReference type="GeneID" id="116214614"/>